<dbReference type="AlphaFoldDB" id="A0A9X4RL63"/>
<protein>
    <submittedName>
        <fullName evidence="4">SPOR domain-containing protein</fullName>
    </submittedName>
</protein>
<feature type="region of interest" description="Disordered" evidence="1">
    <location>
        <begin position="72"/>
        <end position="101"/>
    </location>
</feature>
<proteinExistence type="predicted"/>
<organism evidence="4 5">
    <name type="scientific">Thiovibrio frasassiensis</name>
    <dbReference type="NCBI Taxonomy" id="2984131"/>
    <lineage>
        <taxon>Bacteria</taxon>
        <taxon>Pseudomonadati</taxon>
        <taxon>Thermodesulfobacteriota</taxon>
        <taxon>Desulfobulbia</taxon>
        <taxon>Desulfobulbales</taxon>
        <taxon>Thiovibrionaceae</taxon>
        <taxon>Thiovibrio</taxon>
    </lineage>
</organism>
<dbReference type="EMBL" id="JAPHEH010000001">
    <property type="protein sequence ID" value="MDG4474758.1"/>
    <property type="molecule type" value="Genomic_DNA"/>
</dbReference>
<accession>A0A9X4RL63</accession>
<feature type="domain" description="SPOR" evidence="3">
    <location>
        <begin position="105"/>
        <end position="184"/>
    </location>
</feature>
<reference evidence="4" key="2">
    <citation type="submission" date="2022-10" db="EMBL/GenBank/DDBJ databases">
        <authorList>
            <person name="Aronson H.S."/>
        </authorList>
    </citation>
    <scope>NUCLEOTIDE SEQUENCE</scope>
    <source>
        <strain evidence="4">RS19-109</strain>
    </source>
</reference>
<name>A0A9X4RL63_9BACT</name>
<dbReference type="Proteomes" id="UP001154240">
    <property type="component" value="Unassembled WGS sequence"/>
</dbReference>
<keyword evidence="5" id="KW-1185">Reference proteome</keyword>
<keyword evidence="2" id="KW-0472">Membrane</keyword>
<evidence type="ECO:0000256" key="2">
    <source>
        <dbReference type="SAM" id="Phobius"/>
    </source>
</evidence>
<dbReference type="RefSeq" id="WP_307631738.1">
    <property type="nucleotide sequence ID" value="NZ_JAPHEH010000001.1"/>
</dbReference>
<keyword evidence="2" id="KW-1133">Transmembrane helix</keyword>
<dbReference type="Gene3D" id="3.30.70.1070">
    <property type="entry name" value="Sporulation related repeat"/>
    <property type="match status" value="1"/>
</dbReference>
<dbReference type="PROSITE" id="PS51257">
    <property type="entry name" value="PROKAR_LIPOPROTEIN"/>
    <property type="match status" value="1"/>
</dbReference>
<evidence type="ECO:0000256" key="1">
    <source>
        <dbReference type="SAM" id="MobiDB-lite"/>
    </source>
</evidence>
<dbReference type="PROSITE" id="PS51724">
    <property type="entry name" value="SPOR"/>
    <property type="match status" value="1"/>
</dbReference>
<reference evidence="4" key="1">
    <citation type="journal article" date="2022" name="bioRxiv">
        <title>Thiovibrio frasassiensisgen. nov., sp. nov., an autotrophic, elemental sulfur disproportionating bacterium isolated from sulfidic karst sediment, and proposal of Thiovibrionaceae fam. nov.</title>
        <authorList>
            <person name="Aronson H."/>
            <person name="Thomas C."/>
            <person name="Bhattacharyya M."/>
            <person name="Eckstein S."/>
            <person name="Jensen S."/>
            <person name="Barco R."/>
            <person name="Macalady J."/>
            <person name="Amend J."/>
        </authorList>
    </citation>
    <scope>NUCLEOTIDE SEQUENCE</scope>
    <source>
        <strain evidence="4">RS19-109</strain>
    </source>
</reference>
<evidence type="ECO:0000313" key="4">
    <source>
        <dbReference type="EMBL" id="MDG4474758.1"/>
    </source>
</evidence>
<feature type="compositionally biased region" description="Low complexity" evidence="1">
    <location>
        <begin position="86"/>
        <end position="101"/>
    </location>
</feature>
<evidence type="ECO:0000313" key="5">
    <source>
        <dbReference type="Proteomes" id="UP001154240"/>
    </source>
</evidence>
<dbReference type="GO" id="GO:0042834">
    <property type="term" value="F:peptidoglycan binding"/>
    <property type="evidence" value="ECO:0007669"/>
    <property type="project" value="InterPro"/>
</dbReference>
<evidence type="ECO:0000259" key="3">
    <source>
        <dbReference type="PROSITE" id="PS51724"/>
    </source>
</evidence>
<gene>
    <name evidence="4" type="ORF">OLX77_01120</name>
</gene>
<dbReference type="Pfam" id="PF05036">
    <property type="entry name" value="SPOR"/>
    <property type="match status" value="1"/>
</dbReference>
<comment type="caution">
    <text evidence="4">The sequence shown here is derived from an EMBL/GenBank/DDBJ whole genome shotgun (WGS) entry which is preliminary data.</text>
</comment>
<dbReference type="SUPFAM" id="SSF110997">
    <property type="entry name" value="Sporulation related repeat"/>
    <property type="match status" value="1"/>
</dbReference>
<sequence>MAAGQKKGRFVVRFELGLLGMFSLTLVTGCIFFWMFIIGIWAGQTILQPTPGEVTSPLAKLAGVLQPGKPAAVEPAVPSGQKADVASEAGPPSAAPPASETEWAEAEPSVFALQVAAVRDQERAQQDVAQWRGRGYDAFSVPPEDQDDPFIRIYVGKFDKLAEANQLLAKLEKEEKVKAYIALLPASRLQAP</sequence>
<dbReference type="InterPro" id="IPR036680">
    <property type="entry name" value="SPOR-like_sf"/>
</dbReference>
<feature type="transmembrane region" description="Helical" evidence="2">
    <location>
        <begin position="16"/>
        <end position="42"/>
    </location>
</feature>
<dbReference type="InterPro" id="IPR007730">
    <property type="entry name" value="SPOR-like_dom"/>
</dbReference>
<keyword evidence="2" id="KW-0812">Transmembrane</keyword>